<name>A0A848KA94_9NOCA</name>
<keyword evidence="1" id="KW-0805">Transcription regulation</keyword>
<evidence type="ECO:0000259" key="5">
    <source>
        <dbReference type="PROSITE" id="PS50977"/>
    </source>
</evidence>
<gene>
    <name evidence="6" type="ORF">FGL95_00945</name>
</gene>
<dbReference type="Gene3D" id="1.10.357.10">
    <property type="entry name" value="Tetracycline Repressor, domain 2"/>
    <property type="match status" value="1"/>
</dbReference>
<keyword evidence="2 4" id="KW-0238">DNA-binding</keyword>
<dbReference type="GO" id="GO:0000976">
    <property type="term" value="F:transcription cis-regulatory region binding"/>
    <property type="evidence" value="ECO:0007669"/>
    <property type="project" value="TreeGrafter"/>
</dbReference>
<keyword evidence="3" id="KW-0804">Transcription</keyword>
<comment type="caution">
    <text evidence="6">The sequence shown here is derived from an EMBL/GenBank/DDBJ whole genome shotgun (WGS) entry which is preliminary data.</text>
</comment>
<reference evidence="6 7" key="2">
    <citation type="submission" date="2020-06" db="EMBL/GenBank/DDBJ databases">
        <title>Antribacter stalactiti gen. nov., sp. nov., a new member of the family Nacardiaceae isolated from a cave.</title>
        <authorList>
            <person name="Kim I.S."/>
        </authorList>
    </citation>
    <scope>NUCLEOTIDE SEQUENCE [LARGE SCALE GENOMIC DNA]</scope>
    <source>
        <strain evidence="6 7">YC2-7</strain>
    </source>
</reference>
<proteinExistence type="predicted"/>
<evidence type="ECO:0000256" key="4">
    <source>
        <dbReference type="PROSITE-ProRule" id="PRU00335"/>
    </source>
</evidence>
<dbReference type="SUPFAM" id="SSF46689">
    <property type="entry name" value="Homeodomain-like"/>
    <property type="match status" value="1"/>
</dbReference>
<evidence type="ECO:0000313" key="7">
    <source>
        <dbReference type="Proteomes" id="UP000535543"/>
    </source>
</evidence>
<evidence type="ECO:0000256" key="1">
    <source>
        <dbReference type="ARBA" id="ARBA00023015"/>
    </source>
</evidence>
<keyword evidence="7" id="KW-1185">Reference proteome</keyword>
<dbReference type="GO" id="GO:0003700">
    <property type="term" value="F:DNA-binding transcription factor activity"/>
    <property type="evidence" value="ECO:0007669"/>
    <property type="project" value="TreeGrafter"/>
</dbReference>
<dbReference type="InterPro" id="IPR009057">
    <property type="entry name" value="Homeodomain-like_sf"/>
</dbReference>
<accession>A0A848KA94</accession>
<feature type="DNA-binding region" description="H-T-H motif" evidence="4">
    <location>
        <begin position="40"/>
        <end position="59"/>
    </location>
</feature>
<dbReference type="PRINTS" id="PR00455">
    <property type="entry name" value="HTHTETR"/>
</dbReference>
<dbReference type="Proteomes" id="UP000535543">
    <property type="component" value="Unassembled WGS sequence"/>
</dbReference>
<dbReference type="PROSITE" id="PS50977">
    <property type="entry name" value="HTH_TETR_2"/>
    <property type="match status" value="1"/>
</dbReference>
<dbReference type="AlphaFoldDB" id="A0A848KA94"/>
<evidence type="ECO:0000313" key="6">
    <source>
        <dbReference type="EMBL" id="NMN93602.1"/>
    </source>
</evidence>
<feature type="domain" description="HTH tetR-type" evidence="5">
    <location>
        <begin position="17"/>
        <end position="77"/>
    </location>
</feature>
<organism evidence="6 7">
    <name type="scientific">Antrihabitans stalactiti</name>
    <dbReference type="NCBI Taxonomy" id="2584121"/>
    <lineage>
        <taxon>Bacteria</taxon>
        <taxon>Bacillati</taxon>
        <taxon>Actinomycetota</taxon>
        <taxon>Actinomycetes</taxon>
        <taxon>Mycobacteriales</taxon>
        <taxon>Nocardiaceae</taxon>
        <taxon>Antrihabitans</taxon>
    </lineage>
</organism>
<dbReference type="InterPro" id="IPR001647">
    <property type="entry name" value="HTH_TetR"/>
</dbReference>
<dbReference type="PANTHER" id="PTHR30055">
    <property type="entry name" value="HTH-TYPE TRANSCRIPTIONAL REGULATOR RUTR"/>
    <property type="match status" value="1"/>
</dbReference>
<protein>
    <submittedName>
        <fullName evidence="6">TetR/AcrR family transcriptional regulator</fullName>
    </submittedName>
</protein>
<reference evidence="6 7" key="1">
    <citation type="submission" date="2019-05" db="EMBL/GenBank/DDBJ databases">
        <authorList>
            <person name="Lee S.D."/>
        </authorList>
    </citation>
    <scope>NUCLEOTIDE SEQUENCE [LARGE SCALE GENOMIC DNA]</scope>
    <source>
        <strain evidence="6 7">YC2-7</strain>
    </source>
</reference>
<dbReference type="InterPro" id="IPR050109">
    <property type="entry name" value="HTH-type_TetR-like_transc_reg"/>
</dbReference>
<evidence type="ECO:0000256" key="2">
    <source>
        <dbReference type="ARBA" id="ARBA00023125"/>
    </source>
</evidence>
<evidence type="ECO:0000256" key="3">
    <source>
        <dbReference type="ARBA" id="ARBA00023163"/>
    </source>
</evidence>
<dbReference type="PANTHER" id="PTHR30055:SF234">
    <property type="entry name" value="HTH-TYPE TRANSCRIPTIONAL REGULATOR BETI"/>
    <property type="match status" value="1"/>
</dbReference>
<sequence>MIELVSTDVVTKQTDDQTTRDRLLTVAETLLLGSGYDAVSVRAINSAAGMNPAAVHYHFGSKEGLVGALLEERLAPIWQAQLASIDANPTVEELVDIVVGPLAELTHDPVGQLRLNLLARMVLCHQEMQFTGQWFRIDPWVDLLRTARPELSRTAAAERWTLAFTLVLQFFGDPYSDRPSPPRMPVEVLRTFLVAGLSS</sequence>
<dbReference type="Pfam" id="PF00440">
    <property type="entry name" value="TetR_N"/>
    <property type="match status" value="1"/>
</dbReference>
<dbReference type="EMBL" id="VCQU01000001">
    <property type="protein sequence ID" value="NMN93602.1"/>
    <property type="molecule type" value="Genomic_DNA"/>
</dbReference>